<protein>
    <submittedName>
        <fullName evidence="1">Oleate hydratase</fullName>
        <ecNumber evidence="1">4.2.1.53</ecNumber>
    </submittedName>
</protein>
<gene>
    <name evidence="1" type="ORF">PQR01_29145</name>
</gene>
<keyword evidence="2" id="KW-1185">Reference proteome</keyword>
<sequence length="548" mass="61219">MNNPEHLATHPAGNIIRDGAATAGHFNLVGGGIATLAAAAFLIRDADVPGCNITIFEALDRPGGSLDGAGSSQKGYVVRGGRMLESKYLCTYDLFDSIPTLDGRSSVTKEIFDWNSTIRTASKARLVRNGRRDDAPPYELDEKHLLTLGRLSIEPEALLGDSRISDHFEPDFFATNFWIMWCTTFAFQPWHSAVEFRRYLLRFAHMTPGFNQLHGIMRTVYNQYDSMVRPLRKWLDEHGVQFRANTRVVDLRYDESGELNRVVGIACEHENRRVEVPVDEQDKVIVTLGSMTAGSSLGGTNRPAVLDHDERSGAWALWKTIAAGRAEFGHPSVFADHVDESRWLSFTATLHNPTLFRLVRDLTGNVPREGGLITFPQSNWLASIVLPHQPHFIGQPKDVEVFWGYGLFVDRPGNFVGKPMAECTGREIMTELLGHLHIQTEAARILDDAICIPCLMPFITSQFLRRRHGDRPQVVPDGWANLAFVGQFCELPNDVVFTVEYSVRSAQTAVYTLLGLNRSAPAVYKGQHDPRVVYGAVSALRDRALHNR</sequence>
<accession>A0ACC7NMF7</accession>
<comment type="caution">
    <text evidence="1">The sequence shown here is derived from an EMBL/GenBank/DDBJ whole genome shotgun (WGS) entry which is preliminary data.</text>
</comment>
<dbReference type="EMBL" id="JAQQDW010000080">
    <property type="protein sequence ID" value="MFM0107431.1"/>
    <property type="molecule type" value="Genomic_DNA"/>
</dbReference>
<organism evidence="1 2">
    <name type="scientific">Paraburkholderia rhynchosiae</name>
    <dbReference type="NCBI Taxonomy" id="487049"/>
    <lineage>
        <taxon>Bacteria</taxon>
        <taxon>Pseudomonadati</taxon>
        <taxon>Pseudomonadota</taxon>
        <taxon>Betaproteobacteria</taxon>
        <taxon>Burkholderiales</taxon>
        <taxon>Burkholderiaceae</taxon>
        <taxon>Paraburkholderia</taxon>
    </lineage>
</organism>
<dbReference type="EC" id="4.2.1.53" evidence="1"/>
<keyword evidence="1" id="KW-0456">Lyase</keyword>
<evidence type="ECO:0000313" key="2">
    <source>
        <dbReference type="Proteomes" id="UP001629235"/>
    </source>
</evidence>
<name>A0ACC7NMF7_9BURK</name>
<evidence type="ECO:0000313" key="1">
    <source>
        <dbReference type="EMBL" id="MFM0107431.1"/>
    </source>
</evidence>
<dbReference type="Proteomes" id="UP001629235">
    <property type="component" value="Unassembled WGS sequence"/>
</dbReference>
<proteinExistence type="predicted"/>
<reference evidence="1 2" key="1">
    <citation type="journal article" date="2024" name="Chem. Sci.">
        <title>Discovery of megapolipeptins by genome mining of a Burkholderiales bacteria collection.</title>
        <authorList>
            <person name="Paulo B.S."/>
            <person name="Recchia M.J.J."/>
            <person name="Lee S."/>
            <person name="Fergusson C.H."/>
            <person name="Romanowski S.B."/>
            <person name="Hernandez A."/>
            <person name="Krull N."/>
            <person name="Liu D.Y."/>
            <person name="Cavanagh H."/>
            <person name="Bos A."/>
            <person name="Gray C.A."/>
            <person name="Murphy B.T."/>
            <person name="Linington R.G."/>
            <person name="Eustaquio A.S."/>
        </authorList>
    </citation>
    <scope>NUCLEOTIDE SEQUENCE [LARGE SCALE GENOMIC DNA]</scope>
    <source>
        <strain evidence="1 2">RL18-126-BIB-B</strain>
    </source>
</reference>